<evidence type="ECO:0000256" key="10">
    <source>
        <dbReference type="ARBA" id="ARBA00022989"/>
    </source>
</evidence>
<proteinExistence type="inferred from homology"/>
<reference evidence="15 16" key="1">
    <citation type="journal article" date="2020" name="Arch. Microbiol.">
        <title>The genome sequence of the giant phototrophic gammaproteobacterium Thiospirillum jenense gives insight into its physiological properties and phylogenetic relationships.</title>
        <authorList>
            <person name="Imhoff J.F."/>
            <person name="Meyer T.E."/>
            <person name="Kyndt J.A."/>
        </authorList>
    </citation>
    <scope>NUCLEOTIDE SEQUENCE [LARGE SCALE GENOMIC DNA]</scope>
    <source>
        <strain evidence="15 16">DSM 216</strain>
    </source>
</reference>
<evidence type="ECO:0000259" key="14">
    <source>
        <dbReference type="Pfam" id="PF02163"/>
    </source>
</evidence>
<feature type="transmembrane region" description="Helical" evidence="13">
    <location>
        <begin position="99"/>
        <end position="127"/>
    </location>
</feature>
<organism evidence="15 16">
    <name type="scientific">Thiospirillum jenense</name>
    <dbReference type="NCBI Taxonomy" id="1653858"/>
    <lineage>
        <taxon>Bacteria</taxon>
        <taxon>Pseudomonadati</taxon>
        <taxon>Pseudomonadota</taxon>
        <taxon>Gammaproteobacteria</taxon>
        <taxon>Chromatiales</taxon>
        <taxon>Chromatiaceae</taxon>
        <taxon>Thiospirillum</taxon>
    </lineage>
</organism>
<dbReference type="PANTHER" id="PTHR35864:SF1">
    <property type="entry name" value="ZINC METALLOPROTEASE YWHC-RELATED"/>
    <property type="match status" value="1"/>
</dbReference>
<evidence type="ECO:0000313" key="15">
    <source>
        <dbReference type="EMBL" id="MBB1125676.1"/>
    </source>
</evidence>
<feature type="transmembrane region" description="Helical" evidence="13">
    <location>
        <begin position="139"/>
        <end position="164"/>
    </location>
</feature>
<evidence type="ECO:0000256" key="9">
    <source>
        <dbReference type="ARBA" id="ARBA00022833"/>
    </source>
</evidence>
<evidence type="ECO:0000256" key="8">
    <source>
        <dbReference type="ARBA" id="ARBA00022801"/>
    </source>
</evidence>
<evidence type="ECO:0000256" key="1">
    <source>
        <dbReference type="ARBA" id="ARBA00001947"/>
    </source>
</evidence>
<keyword evidence="11" id="KW-0482">Metalloprotease</keyword>
<dbReference type="CDD" id="cd06158">
    <property type="entry name" value="S2P-M50_like_1"/>
    <property type="match status" value="1"/>
</dbReference>
<evidence type="ECO:0000256" key="7">
    <source>
        <dbReference type="ARBA" id="ARBA00022723"/>
    </source>
</evidence>
<keyword evidence="7" id="KW-0479">Metal-binding</keyword>
<protein>
    <submittedName>
        <fullName evidence="15">Site-2 protease family protein</fullName>
    </submittedName>
</protein>
<dbReference type="InterPro" id="IPR008915">
    <property type="entry name" value="Peptidase_M50"/>
</dbReference>
<sequence>MNAIFQQLAVLALPVLLAITVHEAAHGFMARQLGDDTAYRLGRVTFNPLKHIDLVGTLLVPITIFALSVALSGSSLLFGWAKPVPVNWHQLRHPRRDMAFVALAGPGANLLMAFLWGLVILIAIHILKFAPNSASAAVLISMAAAGVLINLVLLALNLFPLLPLDGGRVINALLPRPLSRVFSRLEPFGLIILLVLLFTGILEKVLQPSVALLLAMIPGNAIVRELFPF</sequence>
<dbReference type="GO" id="GO:0008237">
    <property type="term" value="F:metallopeptidase activity"/>
    <property type="evidence" value="ECO:0007669"/>
    <property type="project" value="UniProtKB-KW"/>
</dbReference>
<feature type="transmembrane region" description="Helical" evidence="13">
    <location>
        <begin position="185"/>
        <end position="202"/>
    </location>
</feature>
<keyword evidence="6 13" id="KW-0812">Transmembrane</keyword>
<comment type="cofactor">
    <cofactor evidence="1">
        <name>Zn(2+)</name>
        <dbReference type="ChEBI" id="CHEBI:29105"/>
    </cofactor>
</comment>
<comment type="similarity">
    <text evidence="3">Belongs to the peptidase M50B family.</text>
</comment>
<comment type="subcellular location">
    <subcellularLocation>
        <location evidence="2">Cell membrane</location>
        <topology evidence="2">Multi-pass membrane protein</topology>
    </subcellularLocation>
</comment>
<evidence type="ECO:0000256" key="11">
    <source>
        <dbReference type="ARBA" id="ARBA00023049"/>
    </source>
</evidence>
<dbReference type="EMBL" id="JABVCQ010000008">
    <property type="protein sequence ID" value="MBB1125676.1"/>
    <property type="molecule type" value="Genomic_DNA"/>
</dbReference>
<keyword evidence="16" id="KW-1185">Reference proteome</keyword>
<dbReference type="GO" id="GO:0046872">
    <property type="term" value="F:metal ion binding"/>
    <property type="evidence" value="ECO:0007669"/>
    <property type="project" value="UniProtKB-KW"/>
</dbReference>
<dbReference type="Pfam" id="PF02163">
    <property type="entry name" value="Peptidase_M50"/>
    <property type="match status" value="1"/>
</dbReference>
<dbReference type="AlphaFoldDB" id="A0A839HE63"/>
<feature type="domain" description="Peptidase M50" evidence="14">
    <location>
        <begin position="124"/>
        <end position="185"/>
    </location>
</feature>
<dbReference type="RefSeq" id="WP_182583239.1">
    <property type="nucleotide sequence ID" value="NZ_JABVCQ010000008.1"/>
</dbReference>
<keyword evidence="5 15" id="KW-0645">Protease</keyword>
<evidence type="ECO:0000313" key="16">
    <source>
        <dbReference type="Proteomes" id="UP000548632"/>
    </source>
</evidence>
<dbReference type="Proteomes" id="UP000548632">
    <property type="component" value="Unassembled WGS sequence"/>
</dbReference>
<dbReference type="GO" id="GO:0005886">
    <property type="term" value="C:plasma membrane"/>
    <property type="evidence" value="ECO:0007669"/>
    <property type="project" value="UniProtKB-SubCell"/>
</dbReference>
<keyword evidence="9" id="KW-0862">Zinc</keyword>
<evidence type="ECO:0000256" key="6">
    <source>
        <dbReference type="ARBA" id="ARBA00022692"/>
    </source>
</evidence>
<keyword evidence="8" id="KW-0378">Hydrolase</keyword>
<dbReference type="InterPro" id="IPR044537">
    <property type="entry name" value="Rip2-like"/>
</dbReference>
<evidence type="ECO:0000256" key="13">
    <source>
        <dbReference type="SAM" id="Phobius"/>
    </source>
</evidence>
<evidence type="ECO:0000256" key="5">
    <source>
        <dbReference type="ARBA" id="ARBA00022670"/>
    </source>
</evidence>
<evidence type="ECO:0000256" key="4">
    <source>
        <dbReference type="ARBA" id="ARBA00022475"/>
    </source>
</evidence>
<comment type="caution">
    <text evidence="15">The sequence shown here is derived from an EMBL/GenBank/DDBJ whole genome shotgun (WGS) entry which is preliminary data.</text>
</comment>
<dbReference type="PANTHER" id="PTHR35864">
    <property type="entry name" value="ZINC METALLOPROTEASE MJ0611-RELATED"/>
    <property type="match status" value="1"/>
</dbReference>
<keyword evidence="4" id="KW-1003">Cell membrane</keyword>
<evidence type="ECO:0000256" key="2">
    <source>
        <dbReference type="ARBA" id="ARBA00004651"/>
    </source>
</evidence>
<keyword evidence="10 13" id="KW-1133">Transmembrane helix</keyword>
<accession>A0A839HE63</accession>
<evidence type="ECO:0000256" key="12">
    <source>
        <dbReference type="ARBA" id="ARBA00023136"/>
    </source>
</evidence>
<dbReference type="InterPro" id="IPR052348">
    <property type="entry name" value="Metallopeptidase_M50B"/>
</dbReference>
<dbReference type="GO" id="GO:0006508">
    <property type="term" value="P:proteolysis"/>
    <property type="evidence" value="ECO:0007669"/>
    <property type="project" value="UniProtKB-KW"/>
</dbReference>
<keyword evidence="12 13" id="KW-0472">Membrane</keyword>
<feature type="transmembrane region" description="Helical" evidence="13">
    <location>
        <begin position="54"/>
        <end position="78"/>
    </location>
</feature>
<name>A0A839HE63_9GAMM</name>
<evidence type="ECO:0000256" key="3">
    <source>
        <dbReference type="ARBA" id="ARBA00007931"/>
    </source>
</evidence>
<gene>
    <name evidence="15" type="ORF">HUK38_05435</name>
</gene>